<proteinExistence type="predicted"/>
<evidence type="ECO:0000313" key="1">
    <source>
        <dbReference type="EMBL" id="KAI0036305.1"/>
    </source>
</evidence>
<organism evidence="1 2">
    <name type="scientific">Vararia minispora EC-137</name>
    <dbReference type="NCBI Taxonomy" id="1314806"/>
    <lineage>
        <taxon>Eukaryota</taxon>
        <taxon>Fungi</taxon>
        <taxon>Dikarya</taxon>
        <taxon>Basidiomycota</taxon>
        <taxon>Agaricomycotina</taxon>
        <taxon>Agaricomycetes</taxon>
        <taxon>Russulales</taxon>
        <taxon>Lachnocladiaceae</taxon>
        <taxon>Vararia</taxon>
    </lineage>
</organism>
<reference evidence="1" key="2">
    <citation type="journal article" date="2022" name="New Phytol.">
        <title>Evolutionary transition to the ectomycorrhizal habit in the genomes of a hyperdiverse lineage of mushroom-forming fungi.</title>
        <authorList>
            <person name="Looney B."/>
            <person name="Miyauchi S."/>
            <person name="Morin E."/>
            <person name="Drula E."/>
            <person name="Courty P.E."/>
            <person name="Kohler A."/>
            <person name="Kuo A."/>
            <person name="LaButti K."/>
            <person name="Pangilinan J."/>
            <person name="Lipzen A."/>
            <person name="Riley R."/>
            <person name="Andreopoulos W."/>
            <person name="He G."/>
            <person name="Johnson J."/>
            <person name="Nolan M."/>
            <person name="Tritt A."/>
            <person name="Barry K.W."/>
            <person name="Grigoriev I.V."/>
            <person name="Nagy L.G."/>
            <person name="Hibbett D."/>
            <person name="Henrissat B."/>
            <person name="Matheny P.B."/>
            <person name="Labbe J."/>
            <person name="Martin F.M."/>
        </authorList>
    </citation>
    <scope>NUCLEOTIDE SEQUENCE</scope>
    <source>
        <strain evidence="1">EC-137</strain>
    </source>
</reference>
<protein>
    <submittedName>
        <fullName evidence="1">Glycosyl transferase</fullName>
    </submittedName>
</protein>
<dbReference type="EMBL" id="MU273473">
    <property type="protein sequence ID" value="KAI0036305.1"/>
    <property type="molecule type" value="Genomic_DNA"/>
</dbReference>
<sequence length="357" mass="37457">MDATSFKPLLHKLVDDPAELAPSDARAALAHVLSGAADPAQTGALLTALHIHRGTIDSRPDILAAFVEALMGHARTADVEAAEEYIVDVCGTGGDGHGTFNVSTAAALVAAGAGARVIKHGSSASTSPSGSSDLLRALGCALPASAPSRSALFTAIPFHFAHAPHFHPSLERLLRTSALLGVRTILNDVGPLLNPSRPRGILLGVRAASLGRIFAEALRAGGVERAIVACGDEGLDEISCAGPTRVWELRDGNVAERVVRPQEDFGVPVHALDRVRGGTPAQNARTLERLLKGPQEDEDEAVRDFVLMNAAAVLVTAGRVRDLPDGVRLARQSINTRNAWTVLERFRDEAAVEVRGG</sequence>
<dbReference type="Proteomes" id="UP000814128">
    <property type="component" value="Unassembled WGS sequence"/>
</dbReference>
<gene>
    <name evidence="1" type="ORF">K488DRAFT_82257</name>
</gene>
<keyword evidence="1" id="KW-0808">Transferase</keyword>
<evidence type="ECO:0000313" key="2">
    <source>
        <dbReference type="Proteomes" id="UP000814128"/>
    </source>
</evidence>
<name>A0ACB8QXF8_9AGAM</name>
<keyword evidence="2" id="KW-1185">Reference proteome</keyword>
<accession>A0ACB8QXF8</accession>
<comment type="caution">
    <text evidence="1">The sequence shown here is derived from an EMBL/GenBank/DDBJ whole genome shotgun (WGS) entry which is preliminary data.</text>
</comment>
<reference evidence="1" key="1">
    <citation type="submission" date="2021-02" db="EMBL/GenBank/DDBJ databases">
        <authorList>
            <consortium name="DOE Joint Genome Institute"/>
            <person name="Ahrendt S."/>
            <person name="Looney B.P."/>
            <person name="Miyauchi S."/>
            <person name="Morin E."/>
            <person name="Drula E."/>
            <person name="Courty P.E."/>
            <person name="Chicoki N."/>
            <person name="Fauchery L."/>
            <person name="Kohler A."/>
            <person name="Kuo A."/>
            <person name="Labutti K."/>
            <person name="Pangilinan J."/>
            <person name="Lipzen A."/>
            <person name="Riley R."/>
            <person name="Andreopoulos W."/>
            <person name="He G."/>
            <person name="Johnson J."/>
            <person name="Barry K.W."/>
            <person name="Grigoriev I.V."/>
            <person name="Nagy L."/>
            <person name="Hibbett D."/>
            <person name="Henrissat B."/>
            <person name="Matheny P.B."/>
            <person name="Labbe J."/>
            <person name="Martin F."/>
        </authorList>
    </citation>
    <scope>NUCLEOTIDE SEQUENCE</scope>
    <source>
        <strain evidence="1">EC-137</strain>
    </source>
</reference>